<dbReference type="InterPro" id="IPR004995">
    <property type="entry name" value="Spore_Ger"/>
</dbReference>
<dbReference type="PANTHER" id="PTHR22550:SF5">
    <property type="entry name" value="LEUCINE ZIPPER PROTEIN 4"/>
    <property type="match status" value="1"/>
</dbReference>
<feature type="transmembrane region" description="Helical" evidence="4">
    <location>
        <begin position="82"/>
        <end position="104"/>
    </location>
</feature>
<proteinExistence type="inferred from homology"/>
<comment type="subcellular location">
    <subcellularLocation>
        <location evidence="1">Membrane</location>
        <topology evidence="1">Multi-pass membrane protein</topology>
    </subcellularLocation>
</comment>
<dbReference type="InterPro" id="IPR050768">
    <property type="entry name" value="UPF0353/GerABKA_families"/>
</dbReference>
<gene>
    <name evidence="5" type="ORF">J2Z83_001274</name>
</gene>
<keyword evidence="4" id="KW-1133">Transmembrane helix</keyword>
<accession>A0ABS4IFP8</accession>
<evidence type="ECO:0000313" key="5">
    <source>
        <dbReference type="EMBL" id="MBP1969171.1"/>
    </source>
</evidence>
<evidence type="ECO:0008006" key="7">
    <source>
        <dbReference type="Google" id="ProtNLM"/>
    </source>
</evidence>
<evidence type="ECO:0000256" key="2">
    <source>
        <dbReference type="ARBA" id="ARBA00005278"/>
    </source>
</evidence>
<evidence type="ECO:0000313" key="6">
    <source>
        <dbReference type="Proteomes" id="UP001519345"/>
    </source>
</evidence>
<dbReference type="EMBL" id="JAGGKX010000004">
    <property type="protein sequence ID" value="MBP1969171.1"/>
    <property type="molecule type" value="Genomic_DNA"/>
</dbReference>
<protein>
    <recommendedName>
        <fullName evidence="7">Spore germination protein</fullName>
    </recommendedName>
</protein>
<feature type="transmembrane region" description="Helical" evidence="4">
    <location>
        <begin position="176"/>
        <end position="196"/>
    </location>
</feature>
<name>A0ABS4IFP8_9BACI</name>
<feature type="transmembrane region" description="Helical" evidence="4">
    <location>
        <begin position="154"/>
        <end position="170"/>
    </location>
</feature>
<evidence type="ECO:0000256" key="4">
    <source>
        <dbReference type="SAM" id="Phobius"/>
    </source>
</evidence>
<evidence type="ECO:0000256" key="3">
    <source>
        <dbReference type="ARBA" id="ARBA00023136"/>
    </source>
</evidence>
<comment type="similarity">
    <text evidence="2">Belongs to the GerABKA family.</text>
</comment>
<dbReference type="Proteomes" id="UP001519345">
    <property type="component" value="Unassembled WGS sequence"/>
</dbReference>
<comment type="caution">
    <text evidence="5">The sequence shown here is derived from an EMBL/GenBank/DDBJ whole genome shotgun (WGS) entry which is preliminary data.</text>
</comment>
<sequence>MDGILESGYIEELIQDKTFTFFPTIFNTERPDVAASNLLEGRVMNLIDGTPFVLVAPATFVQYFQVNEDYFQHATIGTFLRFIRLFAFFAALLAPAIFIAVTTLHKEMIPPALLISLAAQREGVPFPVFVEALVMELTFEVLREAGVRMPKATGQAVSIVGTFVIGVAAVKAGLVSAAIVIVVSITAIASFVFPAYNMGIAVRLLRFVMMFLAAVYGLFGITIGLIALVLHLSSLRSFGTPYMAPFGPFIAADQKDALIRVPWRGMISRPSLINQKNIVRKGKPPKPKSRSKQQKK</sequence>
<feature type="transmembrane region" description="Helical" evidence="4">
    <location>
        <begin position="208"/>
        <end position="232"/>
    </location>
</feature>
<evidence type="ECO:0000256" key="1">
    <source>
        <dbReference type="ARBA" id="ARBA00004141"/>
    </source>
</evidence>
<reference evidence="5 6" key="1">
    <citation type="submission" date="2021-03" db="EMBL/GenBank/DDBJ databases">
        <title>Genomic Encyclopedia of Type Strains, Phase IV (KMG-IV): sequencing the most valuable type-strain genomes for metagenomic binning, comparative biology and taxonomic classification.</title>
        <authorList>
            <person name="Goeker M."/>
        </authorList>
    </citation>
    <scope>NUCLEOTIDE SEQUENCE [LARGE SCALE GENOMIC DNA]</scope>
    <source>
        <strain evidence="5 6">DSM 25609</strain>
    </source>
</reference>
<dbReference type="PANTHER" id="PTHR22550">
    <property type="entry name" value="SPORE GERMINATION PROTEIN"/>
    <property type="match status" value="1"/>
</dbReference>
<organism evidence="5 6">
    <name type="scientific">Virgibacillus natechei</name>
    <dbReference type="NCBI Taxonomy" id="1216297"/>
    <lineage>
        <taxon>Bacteria</taxon>
        <taxon>Bacillati</taxon>
        <taxon>Bacillota</taxon>
        <taxon>Bacilli</taxon>
        <taxon>Bacillales</taxon>
        <taxon>Bacillaceae</taxon>
        <taxon>Virgibacillus</taxon>
    </lineage>
</organism>
<dbReference type="Pfam" id="PF03323">
    <property type="entry name" value="GerA"/>
    <property type="match status" value="1"/>
</dbReference>
<keyword evidence="3 4" id="KW-0472">Membrane</keyword>
<keyword evidence="6" id="KW-1185">Reference proteome</keyword>
<keyword evidence="4" id="KW-0812">Transmembrane</keyword>